<evidence type="ECO:0000313" key="3">
    <source>
        <dbReference type="Proteomes" id="UP000001816"/>
    </source>
</evidence>
<protein>
    <submittedName>
        <fullName evidence="2">Uncharacterized protein</fullName>
    </submittedName>
</protein>
<dbReference type="BioCyc" id="CAULO:CC2916-MONOMER"/>
<dbReference type="AlphaFoldDB" id="Q9A4C0"/>
<feature type="compositionally biased region" description="Gly residues" evidence="1">
    <location>
        <begin position="22"/>
        <end position="32"/>
    </location>
</feature>
<dbReference type="KEGG" id="ccr:CC_2916"/>
<dbReference type="STRING" id="190650.CC_2916"/>
<reference evidence="2 3" key="1">
    <citation type="journal article" date="2001" name="Proc. Natl. Acad. Sci. U.S.A.">
        <title>Complete genome sequence of Caulobacter crescentus.</title>
        <authorList>
            <person name="Nierman W.C."/>
            <person name="Feldblyum T.V."/>
            <person name="Laub M.T."/>
            <person name="Paulsen I.T."/>
            <person name="Nelson K.E."/>
            <person name="Eisen J.A."/>
            <person name="Heidelberg J.F."/>
            <person name="Alley M.R."/>
            <person name="Ohta N."/>
            <person name="Maddock J.R."/>
            <person name="Potocka I."/>
            <person name="Nelson W.C."/>
            <person name="Newton A."/>
            <person name="Stephens C."/>
            <person name="Phadke N.D."/>
            <person name="Ely B."/>
            <person name="DeBoy R.T."/>
            <person name="Dodson R.J."/>
            <person name="Durkin A.S."/>
            <person name="Gwinn M.L."/>
            <person name="Haft D.H."/>
            <person name="Kolonay J.F."/>
            <person name="Smit J."/>
            <person name="Craven M.B."/>
            <person name="Khouri H."/>
            <person name="Shetty J."/>
            <person name="Berry K."/>
            <person name="Utterback T."/>
            <person name="Tran K."/>
            <person name="Wolf A."/>
            <person name="Vamathevan J."/>
            <person name="Ermolaeva M."/>
            <person name="White O."/>
            <person name="Salzberg S.L."/>
            <person name="Venter J.C."/>
            <person name="Shapiro L."/>
            <person name="Fraser C.M."/>
        </authorList>
    </citation>
    <scope>NUCLEOTIDE SEQUENCE [LARGE SCALE GENOMIC DNA]</scope>
    <source>
        <strain evidence="3">ATCC 19089 / CB15</strain>
    </source>
</reference>
<dbReference type="Proteomes" id="UP000001816">
    <property type="component" value="Chromosome"/>
</dbReference>
<organism evidence="2 3">
    <name type="scientific">Caulobacter vibrioides (strain ATCC 19089 / CIP 103742 / CB 15)</name>
    <name type="common">Caulobacter crescentus</name>
    <dbReference type="NCBI Taxonomy" id="190650"/>
    <lineage>
        <taxon>Bacteria</taxon>
        <taxon>Pseudomonadati</taxon>
        <taxon>Pseudomonadota</taxon>
        <taxon>Alphaproteobacteria</taxon>
        <taxon>Caulobacterales</taxon>
        <taxon>Caulobacteraceae</taxon>
        <taxon>Caulobacter</taxon>
    </lineage>
</organism>
<dbReference type="PIR" id="B87610">
    <property type="entry name" value="B87610"/>
</dbReference>
<feature type="region of interest" description="Disordered" evidence="1">
    <location>
        <begin position="1"/>
        <end position="105"/>
    </location>
</feature>
<keyword evidence="3" id="KW-1185">Reference proteome</keyword>
<sequence>MSGLIPPRNEQSLGGRLANFNGGAGDGAGGVVAGDLALDVRPADSGDAEGRHQAAGRPVSGLAGQAARRRPPGGRQLQPPDGTADHLLRGGPGDPGRGPRRRHGRAFRLGLCRPARAAQPGAGLGEPGGLALPAVRAVHRRAGGDGDPRADAVVLIKRKPLSL</sequence>
<dbReference type="EnsemblBacteria" id="AAK24878">
    <property type="protein sequence ID" value="AAK24878"/>
    <property type="gene ID" value="CC_2916"/>
</dbReference>
<feature type="compositionally biased region" description="Basic and acidic residues" evidence="1">
    <location>
        <begin position="41"/>
        <end position="52"/>
    </location>
</feature>
<evidence type="ECO:0000256" key="1">
    <source>
        <dbReference type="SAM" id="MobiDB-lite"/>
    </source>
</evidence>
<proteinExistence type="predicted"/>
<dbReference type="EMBL" id="AE005673">
    <property type="protein sequence ID" value="AAK24878.1"/>
    <property type="molecule type" value="Genomic_DNA"/>
</dbReference>
<evidence type="ECO:0000313" key="2">
    <source>
        <dbReference type="EMBL" id="AAK24878.1"/>
    </source>
</evidence>
<accession>Q9A4C0</accession>
<name>Q9A4C0_CAUVC</name>
<gene>
    <name evidence="2" type="ordered locus">CC_2916</name>
</gene>
<dbReference type="HOGENOM" id="CLU_1624165_0_0_5"/>